<gene>
    <name evidence="2" type="ORF">FHP29_12450</name>
</gene>
<reference evidence="2 3" key="1">
    <citation type="journal article" date="2016" name="Int. J. Syst. Evol. Microbiol.">
        <title>Nocardioides albidus sp. nov., an actinobacterium isolated from garden soil.</title>
        <authorList>
            <person name="Singh H."/>
            <person name="Du J."/>
            <person name="Trinh H."/>
            <person name="Won K."/>
            <person name="Yang J.E."/>
            <person name="Yin C."/>
            <person name="Kook M."/>
            <person name="Yi T.H."/>
        </authorList>
    </citation>
    <scope>NUCLEOTIDE SEQUENCE [LARGE SCALE GENOMIC DNA]</scope>
    <source>
        <strain evidence="2 3">CCTCC AB 2015297</strain>
    </source>
</reference>
<organism evidence="2 3">
    <name type="scientific">Nocardioides albidus</name>
    <dbReference type="NCBI Taxonomy" id="1517589"/>
    <lineage>
        <taxon>Bacteria</taxon>
        <taxon>Bacillati</taxon>
        <taxon>Actinomycetota</taxon>
        <taxon>Actinomycetes</taxon>
        <taxon>Propionibacteriales</taxon>
        <taxon>Nocardioidaceae</taxon>
        <taxon>Nocardioides</taxon>
    </lineage>
</organism>
<keyword evidence="1" id="KW-0472">Membrane</keyword>
<sequence length="307" mass="34089">MQYPQAFPPAPGPPPRRTGIGWWLAGCGCLGLVGVFIVAVVVLAVVGATLSSDGGRPGSGPSTADRPVDPAVAEHLATFARERDRYYQLATELDGNPAAPLVADPARFQRLEENAKDPQLSRFSAQTVAHHAGLYRAELEKRVEAARKRRVNRTGSVTEGIVDQAGDGFIDIRWDAASACPASKRKGWQTSGCVTKGDALTVHLRPESEYHAEWARRMVVLHELAHVYQRADRRTFEDRRGRVDRLLARGLFQGSEEKMADCYALTHEDRWSLSDQYVETGYGYVCNRSERRAIRRWAARIDAPLPR</sequence>
<proteinExistence type="predicted"/>
<evidence type="ECO:0000313" key="3">
    <source>
        <dbReference type="Proteomes" id="UP000313231"/>
    </source>
</evidence>
<accession>A0A5C4VUX8</accession>
<evidence type="ECO:0000256" key="1">
    <source>
        <dbReference type="SAM" id="Phobius"/>
    </source>
</evidence>
<dbReference type="OrthoDB" id="5065674at2"/>
<name>A0A5C4VUX8_9ACTN</name>
<keyword evidence="1" id="KW-0812">Transmembrane</keyword>
<dbReference type="EMBL" id="VDMP01000024">
    <property type="protein sequence ID" value="TNM39673.1"/>
    <property type="molecule type" value="Genomic_DNA"/>
</dbReference>
<evidence type="ECO:0000313" key="2">
    <source>
        <dbReference type="EMBL" id="TNM39673.1"/>
    </source>
</evidence>
<dbReference type="Proteomes" id="UP000313231">
    <property type="component" value="Unassembled WGS sequence"/>
</dbReference>
<comment type="caution">
    <text evidence="2">The sequence shown here is derived from an EMBL/GenBank/DDBJ whole genome shotgun (WGS) entry which is preliminary data.</text>
</comment>
<keyword evidence="3" id="KW-1185">Reference proteome</keyword>
<feature type="transmembrane region" description="Helical" evidence="1">
    <location>
        <begin position="20"/>
        <end position="46"/>
    </location>
</feature>
<dbReference type="RefSeq" id="WP_139623163.1">
    <property type="nucleotide sequence ID" value="NZ_VDMP01000024.1"/>
</dbReference>
<dbReference type="AlphaFoldDB" id="A0A5C4VUX8"/>
<protein>
    <submittedName>
        <fullName evidence="2">Uncharacterized protein</fullName>
    </submittedName>
</protein>
<keyword evidence="1" id="KW-1133">Transmembrane helix</keyword>